<evidence type="ECO:0000313" key="2">
    <source>
        <dbReference type="Proteomes" id="UP000654345"/>
    </source>
</evidence>
<dbReference type="Proteomes" id="UP000654345">
    <property type="component" value="Unassembled WGS sequence"/>
</dbReference>
<evidence type="ECO:0000313" key="1">
    <source>
        <dbReference type="EMBL" id="GHO51645.1"/>
    </source>
</evidence>
<accession>A0ABQ3UFZ6</accession>
<dbReference type="EMBL" id="BNJG01000001">
    <property type="protein sequence ID" value="GHO51645.1"/>
    <property type="molecule type" value="Genomic_DNA"/>
</dbReference>
<reference evidence="1 2" key="1">
    <citation type="journal article" date="2021" name="Int. J. Syst. Evol. Microbiol.">
        <title>Reticulibacter mediterranei gen. nov., sp. nov., within the new family Reticulibacteraceae fam. nov., and Ktedonospora formicarum gen. nov., sp. nov., Ktedonobacter robiniae sp. nov., Dictyobacter formicarum sp. nov. and Dictyobacter arantiisoli sp. nov., belonging to the class Ktedonobacteria.</title>
        <authorList>
            <person name="Yabe S."/>
            <person name="Zheng Y."/>
            <person name="Wang C.M."/>
            <person name="Sakai Y."/>
            <person name="Abe K."/>
            <person name="Yokota A."/>
            <person name="Donadio S."/>
            <person name="Cavaletti L."/>
            <person name="Monciardini P."/>
        </authorList>
    </citation>
    <scope>NUCLEOTIDE SEQUENCE [LARGE SCALE GENOMIC DNA]</scope>
    <source>
        <strain evidence="1 2">SOSP1-30</strain>
    </source>
</reference>
<protein>
    <submittedName>
        <fullName evidence="1">Uncharacterized protein</fullName>
    </submittedName>
</protein>
<sequence>MGQADFLRVLSVGVIGACAADVYESRQVREEAAISGPLWVTQGYPIALTGRTGRKSVFSVYCNIFCSRMAGWPPLNDTWAASTIV</sequence>
<organism evidence="1 2">
    <name type="scientific">Ktedonobacter robiniae</name>
    <dbReference type="NCBI Taxonomy" id="2778365"/>
    <lineage>
        <taxon>Bacteria</taxon>
        <taxon>Bacillati</taxon>
        <taxon>Chloroflexota</taxon>
        <taxon>Ktedonobacteria</taxon>
        <taxon>Ktedonobacterales</taxon>
        <taxon>Ktedonobacteraceae</taxon>
        <taxon>Ktedonobacter</taxon>
    </lineage>
</organism>
<proteinExistence type="predicted"/>
<comment type="caution">
    <text evidence="1">The sequence shown here is derived from an EMBL/GenBank/DDBJ whole genome shotgun (WGS) entry which is preliminary data.</text>
</comment>
<gene>
    <name evidence="1" type="ORF">KSB_01200</name>
</gene>
<keyword evidence="2" id="KW-1185">Reference proteome</keyword>
<name>A0ABQ3UFZ6_9CHLR</name>